<protein>
    <recommendedName>
        <fullName evidence="4">BON domain-containing protein</fullName>
    </recommendedName>
</protein>
<evidence type="ECO:0000313" key="3">
    <source>
        <dbReference type="Proteomes" id="UP000593932"/>
    </source>
</evidence>
<evidence type="ECO:0008006" key="4">
    <source>
        <dbReference type="Google" id="ProtNLM"/>
    </source>
</evidence>
<sequence length="178" mass="19141">MDSREEERDWGGLRMRRAAARASHSIDDGQSRFTTAVVIFVAVAIAYPWYSYAVHSRLMARDIAAGLAQVSADVDSSSAVAAHRSDDGRGRQTSMTDPIDRHAAARHRLDVVQVKGASDGRAGTVVVVELGAVGVAESAARICQQAAGFVGYRLEGEVVRVQRYRGTRPATDAGQIRC</sequence>
<feature type="transmembrane region" description="Helical" evidence="1">
    <location>
        <begin position="33"/>
        <end position="52"/>
    </location>
</feature>
<proteinExistence type="predicted"/>
<dbReference type="EMBL" id="CP063657">
    <property type="protein sequence ID" value="QOW23034.1"/>
    <property type="molecule type" value="Genomic_DNA"/>
</dbReference>
<keyword evidence="1" id="KW-1133">Transmembrane helix</keyword>
<dbReference type="RefSeq" id="WP_194035512.1">
    <property type="nucleotide sequence ID" value="NZ_CP063657.1"/>
</dbReference>
<evidence type="ECO:0000313" key="2">
    <source>
        <dbReference type="EMBL" id="QOW23034.1"/>
    </source>
</evidence>
<keyword evidence="3" id="KW-1185">Reference proteome</keyword>
<keyword evidence="1" id="KW-0812">Transmembrane</keyword>
<name>A0A7S6UMM7_9GAMM</name>
<reference evidence="2 3" key="1">
    <citation type="submission" date="2020-10" db="EMBL/GenBank/DDBJ databases">
        <title>complete genome sequencing of Lysobacter sp. H23M41.</title>
        <authorList>
            <person name="Bae J.-W."/>
            <person name="Lee S.-Y."/>
        </authorList>
    </citation>
    <scope>NUCLEOTIDE SEQUENCE [LARGE SCALE GENOMIC DNA]</scope>
    <source>
        <strain evidence="2 3">H23M41</strain>
    </source>
</reference>
<gene>
    <name evidence="2" type="ORF">INQ42_05615</name>
</gene>
<keyword evidence="1" id="KW-0472">Membrane</keyword>
<accession>A0A7S6UMM7</accession>
<dbReference type="Proteomes" id="UP000593932">
    <property type="component" value="Chromosome"/>
</dbReference>
<organism evidence="2 3">
    <name type="scientific">Novilysobacter avium</name>
    <dbReference type="NCBI Taxonomy" id="2781023"/>
    <lineage>
        <taxon>Bacteria</taxon>
        <taxon>Pseudomonadati</taxon>
        <taxon>Pseudomonadota</taxon>
        <taxon>Gammaproteobacteria</taxon>
        <taxon>Lysobacterales</taxon>
        <taxon>Lysobacteraceae</taxon>
        <taxon>Novilysobacter</taxon>
    </lineage>
</organism>
<evidence type="ECO:0000256" key="1">
    <source>
        <dbReference type="SAM" id="Phobius"/>
    </source>
</evidence>